<organism evidence="1 2">
    <name type="scientific">Lactuca saligna</name>
    <name type="common">Willowleaf lettuce</name>
    <dbReference type="NCBI Taxonomy" id="75948"/>
    <lineage>
        <taxon>Eukaryota</taxon>
        <taxon>Viridiplantae</taxon>
        <taxon>Streptophyta</taxon>
        <taxon>Embryophyta</taxon>
        <taxon>Tracheophyta</taxon>
        <taxon>Spermatophyta</taxon>
        <taxon>Magnoliopsida</taxon>
        <taxon>eudicotyledons</taxon>
        <taxon>Gunneridae</taxon>
        <taxon>Pentapetalae</taxon>
        <taxon>asterids</taxon>
        <taxon>campanulids</taxon>
        <taxon>Asterales</taxon>
        <taxon>Asteraceae</taxon>
        <taxon>Cichorioideae</taxon>
        <taxon>Cichorieae</taxon>
        <taxon>Lactucinae</taxon>
        <taxon>Lactuca</taxon>
    </lineage>
</organism>
<name>A0AA35YUM9_LACSI</name>
<proteinExistence type="predicted"/>
<evidence type="ECO:0000313" key="2">
    <source>
        <dbReference type="Proteomes" id="UP001177003"/>
    </source>
</evidence>
<keyword evidence="2" id="KW-1185">Reference proteome</keyword>
<accession>A0AA35YUM9</accession>
<gene>
    <name evidence="1" type="ORF">LSALG_LOCUS20004</name>
</gene>
<evidence type="ECO:0000313" key="1">
    <source>
        <dbReference type="EMBL" id="CAI9280247.1"/>
    </source>
</evidence>
<dbReference type="Proteomes" id="UP001177003">
    <property type="component" value="Chromosome 4"/>
</dbReference>
<sequence>MLGGGGTNDSSQFSGVVSDKVIKDIYEAIKFHPALSPFLEAAGSDRILLSSIKCSIHRISATLRNKNLDCAISELVFEENLVECMIWEESDVVTASINGVEIINPLNKQLVLRVIF</sequence>
<dbReference type="EMBL" id="OX465080">
    <property type="protein sequence ID" value="CAI9280247.1"/>
    <property type="molecule type" value="Genomic_DNA"/>
</dbReference>
<reference evidence="1" key="1">
    <citation type="submission" date="2023-04" db="EMBL/GenBank/DDBJ databases">
        <authorList>
            <person name="Vijverberg K."/>
            <person name="Xiong W."/>
            <person name="Schranz E."/>
        </authorList>
    </citation>
    <scope>NUCLEOTIDE SEQUENCE</scope>
</reference>
<dbReference type="AlphaFoldDB" id="A0AA35YUM9"/>
<protein>
    <submittedName>
        <fullName evidence="1">Uncharacterized protein</fullName>
    </submittedName>
</protein>